<dbReference type="EMBL" id="VFQX01000028">
    <property type="protein sequence ID" value="KAF0978892.1"/>
    <property type="molecule type" value="Genomic_DNA"/>
</dbReference>
<comment type="caution">
    <text evidence="3">The sequence shown here is derived from an EMBL/GenBank/DDBJ whole genome shotgun (WGS) entry which is preliminary data.</text>
</comment>
<keyword evidence="2" id="KW-0472">Membrane</keyword>
<reference evidence="3 4" key="1">
    <citation type="journal article" date="2019" name="Sci. Rep.">
        <title>Nanopore sequencing improves the draft genome of the human pathogenic amoeba Naegleria fowleri.</title>
        <authorList>
            <person name="Liechti N."/>
            <person name="Schurch N."/>
            <person name="Bruggmann R."/>
            <person name="Wittwer M."/>
        </authorList>
    </citation>
    <scope>NUCLEOTIDE SEQUENCE [LARGE SCALE GENOMIC DNA]</scope>
    <source>
        <strain evidence="3 4">ATCC 30894</strain>
    </source>
</reference>
<keyword evidence="2" id="KW-1133">Transmembrane helix</keyword>
<dbReference type="Proteomes" id="UP000444721">
    <property type="component" value="Unassembled WGS sequence"/>
</dbReference>
<keyword evidence="4" id="KW-1185">Reference proteome</keyword>
<keyword evidence="2" id="KW-0812">Transmembrane</keyword>
<proteinExistence type="predicted"/>
<evidence type="ECO:0000256" key="2">
    <source>
        <dbReference type="SAM" id="Phobius"/>
    </source>
</evidence>
<dbReference type="RefSeq" id="XP_044563605.1">
    <property type="nucleotide sequence ID" value="XM_044705104.1"/>
</dbReference>
<feature type="compositionally biased region" description="Polar residues" evidence="1">
    <location>
        <begin position="1"/>
        <end position="12"/>
    </location>
</feature>
<evidence type="ECO:0000313" key="3">
    <source>
        <dbReference type="EMBL" id="KAF0978892.1"/>
    </source>
</evidence>
<dbReference type="AlphaFoldDB" id="A0A6A5BW84"/>
<feature type="transmembrane region" description="Helical" evidence="2">
    <location>
        <begin position="151"/>
        <end position="177"/>
    </location>
</feature>
<dbReference type="GeneID" id="68109180"/>
<feature type="region of interest" description="Disordered" evidence="1">
    <location>
        <begin position="1"/>
        <end position="58"/>
    </location>
</feature>
<accession>A0A6A5BW84</accession>
<gene>
    <name evidence="3" type="ORF">FDP41_001962</name>
</gene>
<dbReference type="VEuPathDB" id="AmoebaDB:NfTy_033460"/>
<evidence type="ECO:0000313" key="4">
    <source>
        <dbReference type="Proteomes" id="UP000444721"/>
    </source>
</evidence>
<feature type="compositionally biased region" description="Polar residues" evidence="1">
    <location>
        <begin position="26"/>
        <end position="35"/>
    </location>
</feature>
<organism evidence="3 4">
    <name type="scientific">Naegleria fowleri</name>
    <name type="common">Brain eating amoeba</name>
    <dbReference type="NCBI Taxonomy" id="5763"/>
    <lineage>
        <taxon>Eukaryota</taxon>
        <taxon>Discoba</taxon>
        <taxon>Heterolobosea</taxon>
        <taxon>Tetramitia</taxon>
        <taxon>Eutetramitia</taxon>
        <taxon>Vahlkampfiidae</taxon>
        <taxon>Naegleria</taxon>
    </lineage>
</organism>
<sequence>MTLLQPPNNDENTTVHENPEMDVNASDPSMVQYQLPNDRKDDPPHPPPPTQMYYSLPMQQPPPQQMYVVLPNTEYVAQVQPTVQHVQYAYGSTASANNASMATQYSEPVPQGLMSSNVQIVSSQSNENAHLLSQDTEGNYVMKAGCNVMAWTYGIVGCIFLILFPFVGIPFVLLAIFQRNADFIFDDKSKELVVHLYGAFIPFGCFDHEERIAYESISDIVLQEDYTMRVNGECSGIIFAVLKNGSSVKMTKGYTARSVASLRARKIKEMLRVRLNA</sequence>
<dbReference type="OrthoDB" id="10471401at2759"/>
<protein>
    <submittedName>
        <fullName evidence="3">Uncharacterized protein</fullName>
    </submittedName>
</protein>
<name>A0A6A5BW84_NAEFO</name>
<dbReference type="VEuPathDB" id="AmoebaDB:FDP41_001962"/>
<evidence type="ECO:0000256" key="1">
    <source>
        <dbReference type="SAM" id="MobiDB-lite"/>
    </source>
</evidence>
<dbReference type="VEuPathDB" id="AmoebaDB:NF0008820"/>